<gene>
    <name evidence="1" type="ORF">GRI97_08285</name>
</gene>
<comment type="caution">
    <text evidence="1">The sequence shown here is derived from an EMBL/GenBank/DDBJ whole genome shotgun (WGS) entry which is preliminary data.</text>
</comment>
<organism evidence="1 2">
    <name type="scientific">Croceibacterium xixiisoli</name>
    <dbReference type="NCBI Taxonomy" id="1476466"/>
    <lineage>
        <taxon>Bacteria</taxon>
        <taxon>Pseudomonadati</taxon>
        <taxon>Pseudomonadota</taxon>
        <taxon>Alphaproteobacteria</taxon>
        <taxon>Sphingomonadales</taxon>
        <taxon>Erythrobacteraceae</taxon>
        <taxon>Croceibacterium</taxon>
    </lineage>
</organism>
<proteinExistence type="predicted"/>
<dbReference type="RefSeq" id="WP_161390570.1">
    <property type="nucleotide sequence ID" value="NZ_JBHSCP010000001.1"/>
</dbReference>
<keyword evidence="2" id="KW-1185">Reference proteome</keyword>
<dbReference type="OrthoDB" id="3171994at2"/>
<evidence type="ECO:0000313" key="1">
    <source>
        <dbReference type="EMBL" id="MXO98985.1"/>
    </source>
</evidence>
<accession>A0A6I4TS64</accession>
<evidence type="ECO:0000313" key="2">
    <source>
        <dbReference type="Proteomes" id="UP000469430"/>
    </source>
</evidence>
<dbReference type="Proteomes" id="UP000469430">
    <property type="component" value="Unassembled WGS sequence"/>
</dbReference>
<protein>
    <submittedName>
        <fullName evidence="1">Uncharacterized protein</fullName>
    </submittedName>
</protein>
<dbReference type="AlphaFoldDB" id="A0A6I4TS64"/>
<sequence>MIEQSQILAAIGTEVVPLWRFQNRLDDLRAMWRRGLIEWGKHPSTGLEMVRLTPKGRRSIGLPPPGFRFATMTIPEVANDD</sequence>
<name>A0A6I4TS64_9SPHN</name>
<dbReference type="EMBL" id="WTYJ01000001">
    <property type="protein sequence ID" value="MXO98985.1"/>
    <property type="molecule type" value="Genomic_DNA"/>
</dbReference>
<reference evidence="1 2" key="1">
    <citation type="submission" date="2019-12" db="EMBL/GenBank/DDBJ databases">
        <title>Genomic-based taxomic classification of the family Erythrobacteraceae.</title>
        <authorList>
            <person name="Xu L."/>
        </authorList>
    </citation>
    <scope>NUCLEOTIDE SEQUENCE [LARGE SCALE GENOMIC DNA]</scope>
    <source>
        <strain evidence="1 2">S36</strain>
    </source>
</reference>